<dbReference type="EMBL" id="FCOC02000001">
    <property type="protein sequence ID" value="SAL08958.1"/>
    <property type="molecule type" value="Genomic_DNA"/>
</dbReference>
<dbReference type="InterPro" id="IPR020017">
    <property type="entry name" value="XapX_domain"/>
</dbReference>
<evidence type="ECO:0000313" key="4">
    <source>
        <dbReference type="Proteomes" id="UP000054893"/>
    </source>
</evidence>
<dbReference type="OrthoDB" id="4302993at2"/>
<sequence length="96" mass="10314">MKVYVLSLISGILIGLMYSWINVPSPAPPVIALLGLLGILAGEQVIPVGRKMLRGAGFLMAWQEERCNQHLFGSLPGRNSNRPGPTAGVSSEEKRS</sequence>
<dbReference type="Proteomes" id="UP000054893">
    <property type="component" value="Unassembled WGS sequence"/>
</dbReference>
<keyword evidence="2" id="KW-0472">Membrane</keyword>
<reference evidence="3 4" key="1">
    <citation type="submission" date="2016-01" db="EMBL/GenBank/DDBJ databases">
        <authorList>
            <person name="Oliw E.H."/>
        </authorList>
    </citation>
    <scope>NUCLEOTIDE SEQUENCE [LARGE SCALE GENOMIC DNA]</scope>
    <source>
        <strain evidence="3">LMG 22029</strain>
    </source>
</reference>
<evidence type="ECO:0000313" key="3">
    <source>
        <dbReference type="EMBL" id="SAL08958.1"/>
    </source>
</evidence>
<proteinExistence type="predicted"/>
<feature type="transmembrane region" description="Helical" evidence="2">
    <location>
        <begin position="5"/>
        <end position="21"/>
    </location>
</feature>
<dbReference type="AlphaFoldDB" id="A0A158EN07"/>
<dbReference type="Pfam" id="PF07235">
    <property type="entry name" value="DUF1427"/>
    <property type="match status" value="1"/>
</dbReference>
<evidence type="ECO:0000256" key="1">
    <source>
        <dbReference type="SAM" id="MobiDB-lite"/>
    </source>
</evidence>
<protein>
    <recommendedName>
        <fullName evidence="5">XapX domain-containing protein</fullName>
    </recommendedName>
</protein>
<feature type="region of interest" description="Disordered" evidence="1">
    <location>
        <begin position="73"/>
        <end position="96"/>
    </location>
</feature>
<dbReference type="InterPro" id="IPR009872">
    <property type="entry name" value="DUF1427"/>
</dbReference>
<dbReference type="NCBIfam" id="TIGR03510">
    <property type="entry name" value="XapX"/>
    <property type="match status" value="1"/>
</dbReference>
<gene>
    <name evidence="3" type="ORF">AWB64_00039</name>
</gene>
<keyword evidence="2" id="KW-1133">Transmembrane helix</keyword>
<feature type="transmembrane region" description="Helical" evidence="2">
    <location>
        <begin position="27"/>
        <end position="46"/>
    </location>
</feature>
<name>A0A158EN07_CABSO</name>
<evidence type="ECO:0000256" key="2">
    <source>
        <dbReference type="SAM" id="Phobius"/>
    </source>
</evidence>
<organism evidence="3 4">
    <name type="scientific">Caballeronia sordidicola</name>
    <name type="common">Burkholderia sordidicola</name>
    <dbReference type="NCBI Taxonomy" id="196367"/>
    <lineage>
        <taxon>Bacteria</taxon>
        <taxon>Pseudomonadati</taxon>
        <taxon>Pseudomonadota</taxon>
        <taxon>Betaproteobacteria</taxon>
        <taxon>Burkholderiales</taxon>
        <taxon>Burkholderiaceae</taxon>
        <taxon>Caballeronia</taxon>
    </lineage>
</organism>
<accession>A0A158EN07</accession>
<keyword evidence="2" id="KW-0812">Transmembrane</keyword>
<evidence type="ECO:0008006" key="5">
    <source>
        <dbReference type="Google" id="ProtNLM"/>
    </source>
</evidence>
<dbReference type="RefSeq" id="WP_075643204.1">
    <property type="nucleotide sequence ID" value="NZ_FCOC02000001.1"/>
</dbReference>